<evidence type="ECO:0000256" key="1">
    <source>
        <dbReference type="ARBA" id="ARBA00010641"/>
    </source>
</evidence>
<dbReference type="InterPro" id="IPR013249">
    <property type="entry name" value="RNA_pol_sigma70_r4_t2"/>
</dbReference>
<feature type="domain" description="RNA polymerase sigma factor 70 region 4 type 2" evidence="8">
    <location>
        <begin position="129"/>
        <end position="180"/>
    </location>
</feature>
<keyword evidence="3 6" id="KW-0731">Sigma factor</keyword>
<comment type="similarity">
    <text evidence="1 6">Belongs to the sigma-70 factor family. ECF subfamily.</text>
</comment>
<dbReference type="InterPro" id="IPR007627">
    <property type="entry name" value="RNA_pol_sigma70_r2"/>
</dbReference>
<dbReference type="GO" id="GO:0016987">
    <property type="term" value="F:sigma factor activity"/>
    <property type="evidence" value="ECO:0007669"/>
    <property type="project" value="UniProtKB-KW"/>
</dbReference>
<evidence type="ECO:0000256" key="4">
    <source>
        <dbReference type="ARBA" id="ARBA00023125"/>
    </source>
</evidence>
<evidence type="ECO:0000313" key="10">
    <source>
        <dbReference type="Proteomes" id="UP000182715"/>
    </source>
</evidence>
<dbReference type="InterPro" id="IPR014289">
    <property type="entry name" value="RNA_pol_sigma-24-rel"/>
</dbReference>
<dbReference type="InterPro" id="IPR000838">
    <property type="entry name" value="RNA_pol_sigma70_ECF_CS"/>
</dbReference>
<evidence type="ECO:0000256" key="5">
    <source>
        <dbReference type="ARBA" id="ARBA00023163"/>
    </source>
</evidence>
<dbReference type="PROSITE" id="PS01063">
    <property type="entry name" value="SIGMA70_ECF"/>
    <property type="match status" value="1"/>
</dbReference>
<dbReference type="InterPro" id="IPR036388">
    <property type="entry name" value="WH-like_DNA-bd_sf"/>
</dbReference>
<name>A0A0H5QWW9_NEIMI</name>
<evidence type="ECO:0000313" key="9">
    <source>
        <dbReference type="EMBL" id="CRZ00108.1"/>
    </source>
</evidence>
<dbReference type="CDD" id="cd06171">
    <property type="entry name" value="Sigma70_r4"/>
    <property type="match status" value="1"/>
</dbReference>
<dbReference type="Pfam" id="PF04542">
    <property type="entry name" value="Sigma70_r2"/>
    <property type="match status" value="1"/>
</dbReference>
<dbReference type="SUPFAM" id="SSF88946">
    <property type="entry name" value="Sigma2 domain of RNA polymerase sigma factors"/>
    <property type="match status" value="1"/>
</dbReference>
<dbReference type="NCBIfam" id="NF009184">
    <property type="entry name" value="PRK12532.1"/>
    <property type="match status" value="1"/>
</dbReference>
<dbReference type="PANTHER" id="PTHR43133:SF8">
    <property type="entry name" value="RNA POLYMERASE SIGMA FACTOR HI_1459-RELATED"/>
    <property type="match status" value="1"/>
</dbReference>
<accession>A0A0H5QWW9</accession>
<evidence type="ECO:0000259" key="7">
    <source>
        <dbReference type="Pfam" id="PF04542"/>
    </source>
</evidence>
<keyword evidence="5 6" id="KW-0804">Transcription</keyword>
<dbReference type="AlphaFoldDB" id="A0A0H5QWW9"/>
<dbReference type="EMBL" id="CVTF01000116">
    <property type="protein sequence ID" value="CRZ00108.1"/>
    <property type="molecule type" value="Genomic_DNA"/>
</dbReference>
<dbReference type="GO" id="GO:0003677">
    <property type="term" value="F:DNA binding"/>
    <property type="evidence" value="ECO:0007669"/>
    <property type="project" value="UniProtKB-KW"/>
</dbReference>
<dbReference type="Pfam" id="PF08281">
    <property type="entry name" value="Sigma70_r4_2"/>
    <property type="match status" value="1"/>
</dbReference>
<dbReference type="Gene3D" id="1.10.10.10">
    <property type="entry name" value="Winged helix-like DNA-binding domain superfamily/Winged helix DNA-binding domain"/>
    <property type="match status" value="1"/>
</dbReference>
<protein>
    <recommendedName>
        <fullName evidence="6">RNA polymerase sigma factor</fullName>
    </recommendedName>
</protein>
<dbReference type="SUPFAM" id="SSF88659">
    <property type="entry name" value="Sigma3 and sigma4 domains of RNA polymerase sigma factors"/>
    <property type="match status" value="1"/>
</dbReference>
<dbReference type="InterPro" id="IPR014284">
    <property type="entry name" value="RNA_pol_sigma-70_dom"/>
</dbReference>
<dbReference type="InterPro" id="IPR013324">
    <property type="entry name" value="RNA_pol_sigma_r3/r4-like"/>
</dbReference>
<keyword evidence="2 6" id="KW-0805">Transcription regulation</keyword>
<dbReference type="NCBIfam" id="TIGR02943">
    <property type="entry name" value="Sig70_famx1"/>
    <property type="match status" value="1"/>
</dbReference>
<evidence type="ECO:0000259" key="8">
    <source>
        <dbReference type="Pfam" id="PF08281"/>
    </source>
</evidence>
<feature type="domain" description="RNA polymerase sigma-70 region 2" evidence="7">
    <location>
        <begin position="15"/>
        <end position="78"/>
    </location>
</feature>
<evidence type="ECO:0000256" key="2">
    <source>
        <dbReference type="ARBA" id="ARBA00023015"/>
    </source>
</evidence>
<sequence>MPLPDLTDAELIESRKLLLHFARLQLPDHPDLAEDLVQETLLSAYSAGDSFQGRALVNSWLFAILKNKIIDALRQIGRQRKVFTALDDELLDEAFESHFSQNGHWTPEGQPQHWNTPEKSLNNNEFQKILQSCLYNLPENTARVFTLKEILGFSSDEIQQMCGISTSNYHTIMHRARESLRQCLQIKWFNQENPK</sequence>
<reference evidence="9 10" key="1">
    <citation type="submission" date="2014-11" db="EMBL/GenBank/DDBJ databases">
        <authorList>
            <person name="Diene M.Seydina."/>
        </authorList>
    </citation>
    <scope>NUCLEOTIDE SEQUENCE [LARGE SCALE GENOMIC DNA]</scope>
    <source>
        <strain evidence="9 10">Neisseria meningitidis CHUV</strain>
    </source>
</reference>
<organism evidence="9 10">
    <name type="scientific">Neisseria meningitidis serogroup B</name>
    <dbReference type="NCBI Taxonomy" id="491"/>
    <lineage>
        <taxon>Bacteria</taxon>
        <taxon>Pseudomonadati</taxon>
        <taxon>Pseudomonadota</taxon>
        <taxon>Betaproteobacteria</taxon>
        <taxon>Neisseriales</taxon>
        <taxon>Neisseriaceae</taxon>
        <taxon>Neisseria</taxon>
    </lineage>
</organism>
<evidence type="ECO:0000256" key="6">
    <source>
        <dbReference type="RuleBase" id="RU000716"/>
    </source>
</evidence>
<evidence type="ECO:0000256" key="3">
    <source>
        <dbReference type="ARBA" id="ARBA00023082"/>
    </source>
</evidence>
<dbReference type="NCBIfam" id="TIGR02937">
    <property type="entry name" value="sigma70-ECF"/>
    <property type="match status" value="1"/>
</dbReference>
<dbReference type="PANTHER" id="PTHR43133">
    <property type="entry name" value="RNA POLYMERASE ECF-TYPE SIGMA FACTO"/>
    <property type="match status" value="1"/>
</dbReference>
<dbReference type="GO" id="GO:0006352">
    <property type="term" value="P:DNA-templated transcription initiation"/>
    <property type="evidence" value="ECO:0007669"/>
    <property type="project" value="InterPro"/>
</dbReference>
<proteinExistence type="inferred from homology"/>
<dbReference type="InterPro" id="IPR039425">
    <property type="entry name" value="RNA_pol_sigma-70-like"/>
</dbReference>
<dbReference type="Gene3D" id="1.10.1740.10">
    <property type="match status" value="1"/>
</dbReference>
<dbReference type="Proteomes" id="UP000182715">
    <property type="component" value="Unassembled WGS sequence"/>
</dbReference>
<dbReference type="InterPro" id="IPR013325">
    <property type="entry name" value="RNA_pol_sigma_r2"/>
</dbReference>
<keyword evidence="4 6" id="KW-0238">DNA-binding</keyword>